<proteinExistence type="inferred from homology"/>
<evidence type="ECO:0000259" key="2">
    <source>
        <dbReference type="PROSITE" id="PS01148"/>
    </source>
</evidence>
<dbReference type="PANTHER" id="PTHR33279:SF6">
    <property type="entry name" value="SULFUR CARRIER PROTEIN YEDF-RELATED"/>
    <property type="match status" value="1"/>
</dbReference>
<evidence type="ECO:0000256" key="1">
    <source>
        <dbReference type="ARBA" id="ARBA00008984"/>
    </source>
</evidence>
<comment type="similarity">
    <text evidence="1">Belongs to the sulfur carrier protein TusA family.</text>
</comment>
<dbReference type="Proteomes" id="UP000680706">
    <property type="component" value="Chromosome"/>
</dbReference>
<dbReference type="Pfam" id="PF01206">
    <property type="entry name" value="TusA"/>
    <property type="match status" value="1"/>
</dbReference>
<keyword evidence="4" id="KW-1185">Reference proteome</keyword>
<organism evidence="3 4">
    <name type="scientific">Pseudovibrio brasiliensis</name>
    <dbReference type="NCBI Taxonomy" id="1898042"/>
    <lineage>
        <taxon>Bacteria</taxon>
        <taxon>Pseudomonadati</taxon>
        <taxon>Pseudomonadota</taxon>
        <taxon>Alphaproteobacteria</taxon>
        <taxon>Hyphomicrobiales</taxon>
        <taxon>Stappiaceae</taxon>
        <taxon>Pseudovibrio</taxon>
    </lineage>
</organism>
<evidence type="ECO:0000313" key="3">
    <source>
        <dbReference type="EMBL" id="QUS55742.1"/>
    </source>
</evidence>
<dbReference type="SUPFAM" id="SSF64307">
    <property type="entry name" value="SirA-like"/>
    <property type="match status" value="1"/>
</dbReference>
<dbReference type="EMBL" id="CP074126">
    <property type="protein sequence ID" value="QUS55742.1"/>
    <property type="molecule type" value="Genomic_DNA"/>
</dbReference>
<dbReference type="PROSITE" id="PS01148">
    <property type="entry name" value="UPF0033"/>
    <property type="match status" value="1"/>
</dbReference>
<evidence type="ECO:0000313" key="4">
    <source>
        <dbReference type="Proteomes" id="UP000680706"/>
    </source>
</evidence>
<dbReference type="CDD" id="cd00291">
    <property type="entry name" value="SirA_YedF_YeeD"/>
    <property type="match status" value="1"/>
</dbReference>
<sequence length="106" mass="11934">MLHSPIFALLLRKVPLAQQQTQWHIQVPGGTLVDDSNILDLRGLNCPLPVMKTRKHLKRMAKGDQLVVKATDPMSAIDIPHMCQEDGHVLIESKMVGDVRQFKIEC</sequence>
<feature type="domain" description="UPF0033" evidence="2">
    <location>
        <begin position="39"/>
        <end position="63"/>
    </location>
</feature>
<accession>A0ABX8ANA3</accession>
<dbReference type="InterPro" id="IPR001455">
    <property type="entry name" value="TusA-like"/>
</dbReference>
<protein>
    <submittedName>
        <fullName evidence="3">Sulfurtransferase TusA family protein</fullName>
    </submittedName>
</protein>
<dbReference type="PANTHER" id="PTHR33279">
    <property type="entry name" value="SULFUR CARRIER PROTEIN YEDF-RELATED"/>
    <property type="match status" value="1"/>
</dbReference>
<name>A0ABX8ANA3_9HYPH</name>
<dbReference type="InterPro" id="IPR036868">
    <property type="entry name" value="TusA-like_sf"/>
</dbReference>
<dbReference type="Gene3D" id="3.30.110.40">
    <property type="entry name" value="TusA-like domain"/>
    <property type="match status" value="1"/>
</dbReference>
<gene>
    <name evidence="3" type="ORF">KGB56_21005</name>
</gene>
<reference evidence="3 4" key="1">
    <citation type="journal article" date="2021" name="Angew. Chem. Int. Ed. Engl.">
        <title>A novel family of nonribosomal peptides modulate collective behavior in Pseudovibrio bacteria isolated from marine sponges.</title>
        <authorList>
            <person name="Ioca L.P."/>
            <person name="Dai Y."/>
            <person name="Kunakom S."/>
            <person name="Diaz-Espinosa J."/>
            <person name="Krunic A."/>
            <person name="Crnkovic C.M."/>
            <person name="Orjala J."/>
            <person name="Sanchez L.M."/>
            <person name="Ferreira A.G."/>
            <person name="Berlinck R.G.S."/>
            <person name="Eustaquio A.S."/>
        </authorList>
    </citation>
    <scope>NUCLEOTIDE SEQUENCE [LARGE SCALE GENOMIC DNA]</scope>
    <source>
        <strain evidence="3 4">Ab134</strain>
    </source>
</reference>